<comment type="caution">
    <text evidence="1">The sequence shown here is derived from an EMBL/GenBank/DDBJ whole genome shotgun (WGS) entry which is preliminary data.</text>
</comment>
<protein>
    <submittedName>
        <fullName evidence="1">Uncharacterized protein</fullName>
    </submittedName>
</protein>
<reference evidence="1" key="2">
    <citation type="submission" date="2021-04" db="EMBL/GenBank/DDBJ databases">
        <authorList>
            <person name="Gilroy R."/>
        </authorList>
    </citation>
    <scope>NUCLEOTIDE SEQUENCE</scope>
    <source>
        <strain evidence="1">ChiHecec3B27-8219</strain>
    </source>
</reference>
<dbReference type="AlphaFoldDB" id="A0A9D2FZ71"/>
<accession>A0A9D2FZ71</accession>
<sequence length="57" mass="6761">MPKRITKGQAGYLSIHDKTKGLKLGARHKYDLYRRRWYTVPIRMPAPAGRPLRPMRR</sequence>
<evidence type="ECO:0000313" key="1">
    <source>
        <dbReference type="EMBL" id="HIZ69371.1"/>
    </source>
</evidence>
<reference evidence="1" key="1">
    <citation type="journal article" date="2021" name="PeerJ">
        <title>Extensive microbial diversity within the chicken gut microbiome revealed by metagenomics and culture.</title>
        <authorList>
            <person name="Gilroy R."/>
            <person name="Ravi A."/>
            <person name="Getino M."/>
            <person name="Pursley I."/>
            <person name="Horton D.L."/>
            <person name="Alikhan N.F."/>
            <person name="Baker D."/>
            <person name="Gharbi K."/>
            <person name="Hall N."/>
            <person name="Watson M."/>
            <person name="Adriaenssens E.M."/>
            <person name="Foster-Nyarko E."/>
            <person name="Jarju S."/>
            <person name="Secka A."/>
            <person name="Antonio M."/>
            <person name="Oren A."/>
            <person name="Chaudhuri R.R."/>
            <person name="La Ragione R."/>
            <person name="Hildebrand F."/>
            <person name="Pallen M.J."/>
        </authorList>
    </citation>
    <scope>NUCLEOTIDE SEQUENCE</scope>
    <source>
        <strain evidence="1">ChiHecec3B27-8219</strain>
    </source>
</reference>
<gene>
    <name evidence="1" type="ORF">H9966_05735</name>
</gene>
<dbReference type="EMBL" id="DXBE01000044">
    <property type="protein sequence ID" value="HIZ69371.1"/>
    <property type="molecule type" value="Genomic_DNA"/>
</dbReference>
<name>A0A9D2FZ71_9BACT</name>
<organism evidence="1 2">
    <name type="scientific">Candidatus Prevotella avicola</name>
    <dbReference type="NCBI Taxonomy" id="2838738"/>
    <lineage>
        <taxon>Bacteria</taxon>
        <taxon>Pseudomonadati</taxon>
        <taxon>Bacteroidota</taxon>
        <taxon>Bacteroidia</taxon>
        <taxon>Bacteroidales</taxon>
        <taxon>Prevotellaceae</taxon>
        <taxon>Prevotella</taxon>
    </lineage>
</organism>
<evidence type="ECO:0000313" key="2">
    <source>
        <dbReference type="Proteomes" id="UP000824055"/>
    </source>
</evidence>
<proteinExistence type="predicted"/>
<dbReference type="Proteomes" id="UP000824055">
    <property type="component" value="Unassembled WGS sequence"/>
</dbReference>